<dbReference type="EMBL" id="MU007009">
    <property type="protein sequence ID" value="KAF2437088.1"/>
    <property type="molecule type" value="Genomic_DNA"/>
</dbReference>
<dbReference type="InterPro" id="IPR039156">
    <property type="entry name" value="PHAF1/BROMI"/>
</dbReference>
<dbReference type="OrthoDB" id="411211at2759"/>
<dbReference type="GO" id="GO:0043001">
    <property type="term" value="P:Golgi to plasma membrane protein transport"/>
    <property type="evidence" value="ECO:0007669"/>
    <property type="project" value="TreeGrafter"/>
</dbReference>
<feature type="compositionally biased region" description="Basic residues" evidence="2">
    <location>
        <begin position="272"/>
        <end position="288"/>
    </location>
</feature>
<comment type="caution">
    <text evidence="3">The sequence shown here is derived from an EMBL/GenBank/DDBJ whole genome shotgun (WGS) entry which is preliminary data.</text>
</comment>
<accession>A0A9P4P5F2</accession>
<reference evidence="3" key="1">
    <citation type="journal article" date="2020" name="Stud. Mycol.">
        <title>101 Dothideomycetes genomes: a test case for predicting lifestyles and emergence of pathogens.</title>
        <authorList>
            <person name="Haridas S."/>
            <person name="Albert R."/>
            <person name="Binder M."/>
            <person name="Bloem J."/>
            <person name="Labutti K."/>
            <person name="Salamov A."/>
            <person name="Andreopoulos B."/>
            <person name="Baker S."/>
            <person name="Barry K."/>
            <person name="Bills G."/>
            <person name="Bluhm B."/>
            <person name="Cannon C."/>
            <person name="Castanera R."/>
            <person name="Culley D."/>
            <person name="Daum C."/>
            <person name="Ezra D."/>
            <person name="Gonzalez J."/>
            <person name="Henrissat B."/>
            <person name="Kuo A."/>
            <person name="Liang C."/>
            <person name="Lipzen A."/>
            <person name="Lutzoni F."/>
            <person name="Magnuson J."/>
            <person name="Mondo S."/>
            <person name="Nolan M."/>
            <person name="Ohm R."/>
            <person name="Pangilinan J."/>
            <person name="Park H.-J."/>
            <person name="Ramirez L."/>
            <person name="Alfaro M."/>
            <person name="Sun H."/>
            <person name="Tritt A."/>
            <person name="Yoshinaga Y."/>
            <person name="Zwiers L.-H."/>
            <person name="Turgeon B."/>
            <person name="Goodwin S."/>
            <person name="Spatafora J."/>
            <person name="Crous P."/>
            <person name="Grigoriev I."/>
        </authorList>
    </citation>
    <scope>NUCLEOTIDE SEQUENCE</scope>
    <source>
        <strain evidence="3">CBS 130266</strain>
    </source>
</reference>
<feature type="compositionally biased region" description="Acidic residues" evidence="2">
    <location>
        <begin position="318"/>
        <end position="327"/>
    </location>
</feature>
<gene>
    <name evidence="3" type="ORF">EJ08DRAFT_644618</name>
</gene>
<feature type="region of interest" description="Disordered" evidence="2">
    <location>
        <begin position="260"/>
        <end position="333"/>
    </location>
</feature>
<feature type="compositionally biased region" description="Polar residues" evidence="2">
    <location>
        <begin position="306"/>
        <end position="317"/>
    </location>
</feature>
<dbReference type="AlphaFoldDB" id="A0A9P4P5F2"/>
<dbReference type="Pfam" id="PF03676">
    <property type="entry name" value="PHAF1"/>
    <property type="match status" value="1"/>
</dbReference>
<comment type="similarity">
    <text evidence="1">Belongs to the PHAF1 family.</text>
</comment>
<dbReference type="GO" id="GO:0005802">
    <property type="term" value="C:trans-Golgi network"/>
    <property type="evidence" value="ECO:0007669"/>
    <property type="project" value="TreeGrafter"/>
</dbReference>
<dbReference type="PANTHER" id="PTHR13465:SF2">
    <property type="entry name" value="PHAGOSOME ASSEMBLY FACTOR 1"/>
    <property type="match status" value="1"/>
</dbReference>
<feature type="region of interest" description="Disordered" evidence="2">
    <location>
        <begin position="362"/>
        <end position="404"/>
    </location>
</feature>
<dbReference type="PANTHER" id="PTHR13465">
    <property type="entry name" value="UPF0183 PROTEIN"/>
    <property type="match status" value="1"/>
</dbReference>
<evidence type="ECO:0000256" key="1">
    <source>
        <dbReference type="ARBA" id="ARBA00024339"/>
    </source>
</evidence>
<dbReference type="InterPro" id="IPR005373">
    <property type="entry name" value="PHAF1"/>
</dbReference>
<evidence type="ECO:0000313" key="4">
    <source>
        <dbReference type="Proteomes" id="UP000800235"/>
    </source>
</evidence>
<protein>
    <submittedName>
        <fullName evidence="3">Uncharacterized protein</fullName>
    </submittedName>
</protein>
<name>A0A9P4P5F2_9PEZI</name>
<evidence type="ECO:0000256" key="2">
    <source>
        <dbReference type="SAM" id="MobiDB-lite"/>
    </source>
</evidence>
<feature type="compositionally biased region" description="Basic and acidic residues" evidence="2">
    <location>
        <begin position="371"/>
        <end position="380"/>
    </location>
</feature>
<proteinExistence type="inferred from homology"/>
<evidence type="ECO:0000313" key="3">
    <source>
        <dbReference type="EMBL" id="KAF2437088.1"/>
    </source>
</evidence>
<organism evidence="3 4">
    <name type="scientific">Tothia fuscella</name>
    <dbReference type="NCBI Taxonomy" id="1048955"/>
    <lineage>
        <taxon>Eukaryota</taxon>
        <taxon>Fungi</taxon>
        <taxon>Dikarya</taxon>
        <taxon>Ascomycota</taxon>
        <taxon>Pezizomycotina</taxon>
        <taxon>Dothideomycetes</taxon>
        <taxon>Pleosporomycetidae</taxon>
        <taxon>Venturiales</taxon>
        <taxon>Cylindrosympodiaceae</taxon>
        <taxon>Tothia</taxon>
    </lineage>
</organism>
<dbReference type="Proteomes" id="UP000800235">
    <property type="component" value="Unassembled WGS sequence"/>
</dbReference>
<keyword evidence="4" id="KW-1185">Reference proteome</keyword>
<sequence>MAGIVAQDVKVGESLGFFALGSSLHYVLTRLKAEPTVYPKIHLVYSPTEPLLNPIIILVPTNGLRLNFDSIDQRLRYVEILDFSRTKITYSGQEVVKFPENHEGVGAGFGGLEIVLGPSFKHVYKLFGGTTPGEFFGDDGGEGKYCLSYPGIAFLFPLASPIGFSNLDWASTVSVLSSSACGPASSMVLYDGSSWHSARRDIFTAEVNFPRVPLSSSRKDGIPAEIELAKVHDQGRVELIRKDAHPFWIILSTTTPQDLITELGPPDSTYKKTNRQTSAHHGHGHRRASSSSSRRSSDVTDVDGHSMSSATDASDNSAWEDEDDDDTETKTVANDIDKDNVGVWWNYYSHGLDILISQPTVISTKSPTAPPEKKEKKDGEQPSLTNGAKIEEVSNDQDADDDDGTIVRNHLTATKIIIHSNIPGSYQFNRHRRLRWSMDAWPGPSTSVDNTISVEQHIREDLIPTDESLDADPPSSDIPPDPSTLPLTSETCFPLIQARLKSVFAPTYESEEDEREQQQPMAINRDWGEASSLGGSVELLGGWEEGKRKDGSVIGVSGGGTEADKIGEVLMFGFPGMAFEVLKNDVVGVLQIW</sequence>
<feature type="compositionally biased region" description="Acidic residues" evidence="2">
    <location>
        <begin position="393"/>
        <end position="404"/>
    </location>
</feature>
<feature type="compositionally biased region" description="Basic and acidic residues" evidence="2">
    <location>
        <begin position="295"/>
        <end position="304"/>
    </location>
</feature>